<accession>A0ABU7HRY9</accession>
<dbReference type="EMBL" id="JAZDQJ010000013">
    <property type="protein sequence ID" value="MEE1934312.1"/>
    <property type="molecule type" value="Genomic_DNA"/>
</dbReference>
<dbReference type="PANTHER" id="PTHR30273:SF2">
    <property type="entry name" value="PROTEIN FECR"/>
    <property type="match status" value="1"/>
</dbReference>
<organism evidence="3 4">
    <name type="scientific">Pseudomonas ulcerans</name>
    <dbReference type="NCBI Taxonomy" id="3115852"/>
    <lineage>
        <taxon>Bacteria</taxon>
        <taxon>Pseudomonadati</taxon>
        <taxon>Pseudomonadota</taxon>
        <taxon>Gammaproteobacteria</taxon>
        <taxon>Pseudomonadales</taxon>
        <taxon>Pseudomonadaceae</taxon>
        <taxon>Pseudomonas</taxon>
    </lineage>
</organism>
<dbReference type="InterPro" id="IPR032623">
    <property type="entry name" value="FecR_N"/>
</dbReference>
<comment type="caution">
    <text evidence="3">The sequence shown here is derived from an EMBL/GenBank/DDBJ whole genome shotgun (WGS) entry which is preliminary data.</text>
</comment>
<feature type="domain" description="FecR protein" evidence="1">
    <location>
        <begin position="111"/>
        <end position="195"/>
    </location>
</feature>
<evidence type="ECO:0000313" key="4">
    <source>
        <dbReference type="Proteomes" id="UP001335100"/>
    </source>
</evidence>
<feature type="domain" description="FecR N-terminal" evidence="2">
    <location>
        <begin position="10"/>
        <end position="52"/>
    </location>
</feature>
<evidence type="ECO:0000259" key="2">
    <source>
        <dbReference type="Pfam" id="PF16220"/>
    </source>
</evidence>
<gene>
    <name evidence="3" type="ORF">V0R50_13845</name>
</gene>
<dbReference type="InterPro" id="IPR012373">
    <property type="entry name" value="Ferrdict_sens_TM"/>
</dbReference>
<dbReference type="Pfam" id="PF04773">
    <property type="entry name" value="FecR"/>
    <property type="match status" value="1"/>
</dbReference>
<evidence type="ECO:0000313" key="3">
    <source>
        <dbReference type="EMBL" id="MEE1934312.1"/>
    </source>
</evidence>
<dbReference type="Gene3D" id="2.60.120.1440">
    <property type="match status" value="1"/>
</dbReference>
<reference evidence="3 4" key="1">
    <citation type="submission" date="2024-01" db="EMBL/GenBank/DDBJ databases">
        <title>Unpublished Manusciprt.</title>
        <authorList>
            <person name="Duman M."/>
            <person name="Valdes E.G."/>
            <person name="Ajmi N."/>
            <person name="Altun S."/>
            <person name="Saticioglu I.B."/>
        </authorList>
    </citation>
    <scope>NUCLEOTIDE SEQUENCE [LARGE SCALE GENOMIC DNA]</scope>
    <source>
        <strain evidence="3 4">148P</strain>
    </source>
</reference>
<protein>
    <submittedName>
        <fullName evidence="3">FecR domain-containing protein</fullName>
    </submittedName>
</protein>
<dbReference type="PIRSF" id="PIRSF018266">
    <property type="entry name" value="FecR"/>
    <property type="match status" value="1"/>
</dbReference>
<sequence>MNSSQLAALRQAAEWLCQLNSGEAQPSDHAAWQRWYDAAPDNAWAWLQAERLQNRVASTAHPSTARVLQLTAENRRTSRRRVIKAGVVLLGVTALGAASYPQTSRLSWLADYRSGVGEQRRLRLQNGTTVHLNTDTALDVDETGGQPRLYLRQGEIMVDVPAQQQCQVQTRHGLVDAQRCRFSVRLFATGSRLDVHAQQARATLPSGQSLTLGQAQGCQLDGQRFGPIEALASSSGAWDKGLIIANGQPLGHFIAELSRYRPGWLRCAPEVADLSLSGTFRLDDTEQVLRAIASALPVRLERRTRYWVTVVSA</sequence>
<dbReference type="Proteomes" id="UP001335100">
    <property type="component" value="Unassembled WGS sequence"/>
</dbReference>
<dbReference type="Pfam" id="PF16220">
    <property type="entry name" value="DUF4880"/>
    <property type="match status" value="1"/>
</dbReference>
<proteinExistence type="predicted"/>
<evidence type="ECO:0000259" key="1">
    <source>
        <dbReference type="Pfam" id="PF04773"/>
    </source>
</evidence>
<dbReference type="RefSeq" id="WP_330075084.1">
    <property type="nucleotide sequence ID" value="NZ_JAZDQJ010000013.1"/>
</dbReference>
<name>A0ABU7HRY9_9PSED</name>
<dbReference type="InterPro" id="IPR006860">
    <property type="entry name" value="FecR"/>
</dbReference>
<keyword evidence="4" id="KW-1185">Reference proteome</keyword>
<dbReference type="PANTHER" id="PTHR30273">
    <property type="entry name" value="PERIPLASMIC SIGNAL SENSOR AND SIGMA FACTOR ACTIVATOR FECR-RELATED"/>
    <property type="match status" value="1"/>
</dbReference>